<dbReference type="RefSeq" id="WP_060676372.1">
    <property type="nucleotide sequence ID" value="NZ_CP012713.1"/>
</dbReference>
<name>A0A0M3USB9_9FUSO</name>
<gene>
    <name evidence="1" type="ORF">RN98_07750</name>
</gene>
<dbReference type="EMBL" id="CP012713">
    <property type="protein sequence ID" value="ALF18069.1"/>
    <property type="molecule type" value="Genomic_DNA"/>
</dbReference>
<proteinExistence type="predicted"/>
<dbReference type="AlphaFoldDB" id="A0A0M3USB9"/>
<reference evidence="1 2" key="1">
    <citation type="submission" date="2015-09" db="EMBL/GenBank/DDBJ databases">
        <authorList>
            <person name="Jackson K.R."/>
            <person name="Lunt B.L."/>
            <person name="Fisher J.N.B."/>
            <person name="Gardner A.V."/>
            <person name="Bailey M.E."/>
            <person name="Deus L.M."/>
            <person name="Earl A.S."/>
            <person name="Gibby P.D."/>
            <person name="Hartmann K.A."/>
            <person name="Liu J.E."/>
            <person name="Manci A.M."/>
            <person name="Nielsen D.A."/>
            <person name="Solomon M.B."/>
            <person name="Breakwell D.P."/>
            <person name="Burnett S.H."/>
            <person name="Grose J.H."/>
        </authorList>
    </citation>
    <scope>NUCLEOTIDE SEQUENCE [LARGE SCALE GENOMIC DNA]</scope>
    <source>
        <strain evidence="1 2">KCOM 1279</strain>
    </source>
</reference>
<sequence length="523" mass="62529">MDKTLKEKIIDSTFEGLDKVIENEYKHHPNENSYSLCRLQEGYNDYLKIIFRKGKIDYYKYDFNWDRSPDLKIACEELKEVKKDDFSKEIIPEIKSKFEKIFFKYEDSFIFRYKFLLILEFEGEKDLLKDRAYKEDFNLKNEPRKEELKAKMEKYIQEVIFEEKKAIRDDRECYIFCRNLLDFDLMGYSEKRLIEIIEKGLQTMKSVKNKKLEKEFKYSMNYQLQKWANGTFLMMETEKVTEEQIELYIYKALFQIKYGTYSHNTKNGCDDLKNAMDKYHSEKAKQYLEKGTGALSDELIYYKDENLECKANDVLATVNIKIKNEVALSYEKALDFIINLLSNGFPHSYAIKFSSKSEKEFLNIKGLAKSSTHRFFRRILDFPELYDKLKIYAKTAMKEFEWYQDLSEEGKKGCLPGSYAVFGLGLYNEKYFPLIEEYYSKVDDEHQLVHQYFIEALIDRYGVTEKSLPIIFEGFLSGQFDKVFKNLAKLMKDEENKKLLIKELENFDKYEKETILYSIWGNK</sequence>
<dbReference type="InterPro" id="IPR046136">
    <property type="entry name" value="DUF6138"/>
</dbReference>
<evidence type="ECO:0000313" key="1">
    <source>
        <dbReference type="EMBL" id="ALF18069.1"/>
    </source>
</evidence>
<organism evidence="1">
    <name type="scientific">Fusobacterium animalis</name>
    <dbReference type="NCBI Taxonomy" id="76859"/>
    <lineage>
        <taxon>Bacteria</taxon>
        <taxon>Fusobacteriati</taxon>
        <taxon>Fusobacteriota</taxon>
        <taxon>Fusobacteriia</taxon>
        <taxon>Fusobacteriales</taxon>
        <taxon>Fusobacteriaceae</taxon>
        <taxon>Fusobacterium</taxon>
    </lineage>
</organism>
<dbReference type="Pfam" id="PF19635">
    <property type="entry name" value="DUF6138"/>
    <property type="match status" value="1"/>
</dbReference>
<dbReference type="Proteomes" id="UP000063147">
    <property type="component" value="Chromosome"/>
</dbReference>
<dbReference type="PATRIC" id="fig|76859.3.peg.1563"/>
<protein>
    <submittedName>
        <fullName evidence="1">Uncharacterized protein</fullName>
    </submittedName>
</protein>
<evidence type="ECO:0000313" key="2">
    <source>
        <dbReference type="Proteomes" id="UP000063147"/>
    </source>
</evidence>
<dbReference type="OrthoDB" id="1089802at2"/>
<accession>A0A0M3USB9</accession>